<evidence type="ECO:0000313" key="7">
    <source>
        <dbReference type="EMBL" id="TWS22640.1"/>
    </source>
</evidence>
<keyword evidence="3 6" id="KW-0812">Transmembrane</keyword>
<evidence type="ECO:0000256" key="2">
    <source>
        <dbReference type="ARBA" id="ARBA00022448"/>
    </source>
</evidence>
<organism evidence="7 8">
    <name type="scientific">Tsukamurella conjunctivitidis</name>
    <dbReference type="NCBI Taxonomy" id="2592068"/>
    <lineage>
        <taxon>Bacteria</taxon>
        <taxon>Bacillati</taxon>
        <taxon>Actinomycetota</taxon>
        <taxon>Actinomycetes</taxon>
        <taxon>Mycobacteriales</taxon>
        <taxon>Tsukamurellaceae</taxon>
        <taxon>Tsukamurella</taxon>
    </lineage>
</organism>
<dbReference type="GO" id="GO:0005315">
    <property type="term" value="F:phosphate transmembrane transporter activity"/>
    <property type="evidence" value="ECO:0007669"/>
    <property type="project" value="InterPro"/>
</dbReference>
<evidence type="ECO:0008006" key="9">
    <source>
        <dbReference type="Google" id="ProtNLM"/>
    </source>
</evidence>
<dbReference type="Pfam" id="PF01384">
    <property type="entry name" value="PHO4"/>
    <property type="match status" value="2"/>
</dbReference>
<dbReference type="GO" id="GO:0035435">
    <property type="term" value="P:phosphate ion transmembrane transport"/>
    <property type="evidence" value="ECO:0007669"/>
    <property type="project" value="TreeGrafter"/>
</dbReference>
<feature type="transmembrane region" description="Helical" evidence="6">
    <location>
        <begin position="137"/>
        <end position="156"/>
    </location>
</feature>
<accession>A0A5C5RIS3</accession>
<name>A0A5C5RIS3_9ACTN</name>
<dbReference type="Proteomes" id="UP000319375">
    <property type="component" value="Unassembled WGS sequence"/>
</dbReference>
<dbReference type="InterPro" id="IPR001204">
    <property type="entry name" value="Phos_transporter"/>
</dbReference>
<evidence type="ECO:0000256" key="4">
    <source>
        <dbReference type="ARBA" id="ARBA00022989"/>
    </source>
</evidence>
<feature type="transmembrane region" description="Helical" evidence="6">
    <location>
        <begin position="104"/>
        <end position="125"/>
    </location>
</feature>
<comment type="subcellular location">
    <subcellularLocation>
        <location evidence="1">Membrane</location>
        <topology evidence="1">Multi-pass membrane protein</topology>
    </subcellularLocation>
</comment>
<dbReference type="EMBL" id="VIGX01000117">
    <property type="protein sequence ID" value="TWS22640.1"/>
    <property type="molecule type" value="Genomic_DNA"/>
</dbReference>
<evidence type="ECO:0000313" key="8">
    <source>
        <dbReference type="Proteomes" id="UP000319375"/>
    </source>
</evidence>
<gene>
    <name evidence="7" type="ORF">FK530_24635</name>
</gene>
<keyword evidence="8" id="KW-1185">Reference proteome</keyword>
<protein>
    <recommendedName>
        <fullName evidence="9">Inorganic phosphate transporter</fullName>
    </recommendedName>
</protein>
<feature type="transmembrane region" description="Helical" evidence="6">
    <location>
        <begin position="12"/>
        <end position="45"/>
    </location>
</feature>
<sequence>MGGARDDAPRAVVVLATATAVVLLSNAVRIPTSITLALVGAVTGVAVTDGQASNWHLLARVLLVGLLSPLVAAGVAFVLNRHALPLAGRLGNVARFGRLRRMTFWLLAIAYSTNDGQKVVFALALMTSSDVTRAASAPAWLMAGGLVFAIGTLSGVRGRGRFLRHGVAAVTPVGLLSTELATSGAVIGGSLLGAPLSMTQCLTGGLLGVAVSRSSRAVRW</sequence>
<dbReference type="AlphaFoldDB" id="A0A5C5RIS3"/>
<dbReference type="PANTHER" id="PTHR11101">
    <property type="entry name" value="PHOSPHATE TRANSPORTER"/>
    <property type="match status" value="1"/>
</dbReference>
<evidence type="ECO:0000256" key="6">
    <source>
        <dbReference type="SAM" id="Phobius"/>
    </source>
</evidence>
<reference evidence="7 8" key="1">
    <citation type="submission" date="2019-06" db="EMBL/GenBank/DDBJ databases">
        <title>Tsukamurella conjunctivitidis sp. nov., Tsukamurella assacharolytica sp. nov. and Tsukamurella sputae sp. nov. isolated from patients with conjunctivitis, bacteraemia (lymphoma) and respiratory infection (sputum) in Hong Kong.</title>
        <authorList>
            <person name="Teng J.L.L."/>
            <person name="Lee H.H."/>
            <person name="Fong J.Y.H."/>
            <person name="Fok K.M.N."/>
            <person name="Lau S.K.P."/>
            <person name="Woo P.C.Y."/>
        </authorList>
    </citation>
    <scope>NUCLEOTIDE SEQUENCE [LARGE SCALE GENOMIC DNA]</scope>
    <source>
        <strain evidence="7 8">HKU72</strain>
    </source>
</reference>
<comment type="caution">
    <text evidence="7">The sequence shown here is derived from an EMBL/GenBank/DDBJ whole genome shotgun (WGS) entry which is preliminary data.</text>
</comment>
<proteinExistence type="predicted"/>
<evidence type="ECO:0000256" key="5">
    <source>
        <dbReference type="ARBA" id="ARBA00023136"/>
    </source>
</evidence>
<evidence type="ECO:0000256" key="3">
    <source>
        <dbReference type="ARBA" id="ARBA00022692"/>
    </source>
</evidence>
<evidence type="ECO:0000256" key="1">
    <source>
        <dbReference type="ARBA" id="ARBA00004141"/>
    </source>
</evidence>
<keyword evidence="5 6" id="KW-0472">Membrane</keyword>
<feature type="transmembrane region" description="Helical" evidence="6">
    <location>
        <begin position="57"/>
        <end position="79"/>
    </location>
</feature>
<feature type="non-terminal residue" evidence="7">
    <location>
        <position position="220"/>
    </location>
</feature>
<keyword evidence="2" id="KW-0813">Transport</keyword>
<dbReference type="PANTHER" id="PTHR11101:SF80">
    <property type="entry name" value="PHOSPHATE TRANSPORTER"/>
    <property type="match status" value="1"/>
</dbReference>
<dbReference type="GO" id="GO:0016020">
    <property type="term" value="C:membrane"/>
    <property type="evidence" value="ECO:0007669"/>
    <property type="project" value="UniProtKB-SubCell"/>
</dbReference>
<keyword evidence="4 6" id="KW-1133">Transmembrane helix</keyword>